<organism evidence="1">
    <name type="scientific">Pithovirus LCDPAC01</name>
    <dbReference type="NCBI Taxonomy" id="2506600"/>
    <lineage>
        <taxon>Viruses</taxon>
        <taxon>Pithoviruses</taxon>
    </lineage>
</organism>
<name>A0A481YNM4_9VIRU</name>
<evidence type="ECO:0000313" key="1">
    <source>
        <dbReference type="EMBL" id="QBK84564.1"/>
    </source>
</evidence>
<protein>
    <submittedName>
        <fullName evidence="1">Uncharacterized protein</fullName>
    </submittedName>
</protein>
<proteinExistence type="predicted"/>
<dbReference type="EMBL" id="MK500279">
    <property type="protein sequence ID" value="QBK84564.1"/>
    <property type="molecule type" value="Genomic_DNA"/>
</dbReference>
<accession>A0A481YNM4</accession>
<sequence>MEIKEFVYPKKKYANDYDATLQKGLGEN</sequence>
<reference evidence="1" key="1">
    <citation type="journal article" date="2019" name="MBio">
        <title>Virus Genomes from Deep Sea Sediments Expand the Ocean Megavirome and Support Independent Origins of Viral Gigantism.</title>
        <authorList>
            <person name="Backstrom D."/>
            <person name="Yutin N."/>
            <person name="Jorgensen S.L."/>
            <person name="Dharamshi J."/>
            <person name="Homa F."/>
            <person name="Zaremba-Niedwiedzka K."/>
            <person name="Spang A."/>
            <person name="Wolf Y.I."/>
            <person name="Koonin E.V."/>
            <person name="Ettema T.J."/>
        </authorList>
    </citation>
    <scope>NUCLEOTIDE SEQUENCE</scope>
</reference>
<gene>
    <name evidence="1" type="ORF">LCDPAC01_00450</name>
</gene>